<accession>A0ABP7W3Q6</accession>
<protein>
    <recommendedName>
        <fullName evidence="3">DUF4365 domain-containing protein</fullName>
    </recommendedName>
</protein>
<dbReference type="RefSeq" id="WP_344950145.1">
    <property type="nucleotide sequence ID" value="NZ_BAAAZG010000026.1"/>
</dbReference>
<evidence type="ECO:0000313" key="2">
    <source>
        <dbReference type="Proteomes" id="UP001500683"/>
    </source>
</evidence>
<evidence type="ECO:0008006" key="3">
    <source>
        <dbReference type="Google" id="ProtNLM"/>
    </source>
</evidence>
<dbReference type="EMBL" id="BAAAZG010000026">
    <property type="protein sequence ID" value="GAA4079792.1"/>
    <property type="molecule type" value="Genomic_DNA"/>
</dbReference>
<sequence length="297" mass="32692">MPSRRHDALNELFRENPRLAADLLGRLDVLDLPSDLPVQEAKNTFNDRPSADYVADNVFTVGPPQDPVHGIILEIQQAKSRSKRRQLPRYAAGQWLQQQRGGVDVLVVCPDADTAAFYAEPIPTELPGYTLHPVVVGPDQIPVITDPTEAAAQPGVAVLSVLAHGQKHRKVVEAFMAAAKELPAAEEPDEHVPQYYEHAYNMSVPAVRKIMEEIMNSTKWPVYSPFARAHFGKGREEGEAKGRAEEAANATLMILSTRGVNVPDGARDHITNCTDLDQLHTWLTRAATADTIEDVFA</sequence>
<dbReference type="PANTHER" id="PTHR34613:SF1">
    <property type="entry name" value="SLL6017 PROTEIN"/>
    <property type="match status" value="1"/>
</dbReference>
<organism evidence="1 2">
    <name type="scientific">Actinomadura miaoliensis</name>
    <dbReference type="NCBI Taxonomy" id="430685"/>
    <lineage>
        <taxon>Bacteria</taxon>
        <taxon>Bacillati</taxon>
        <taxon>Actinomycetota</taxon>
        <taxon>Actinomycetes</taxon>
        <taxon>Streptosporangiales</taxon>
        <taxon>Thermomonosporaceae</taxon>
        <taxon>Actinomadura</taxon>
    </lineage>
</organism>
<dbReference type="PANTHER" id="PTHR34613">
    <property type="entry name" value="SLL0800 PROTEIN"/>
    <property type="match status" value="1"/>
</dbReference>
<proteinExistence type="predicted"/>
<comment type="caution">
    <text evidence="1">The sequence shown here is derived from an EMBL/GenBank/DDBJ whole genome shotgun (WGS) entry which is preliminary data.</text>
</comment>
<name>A0ABP7W3Q6_9ACTN</name>
<reference evidence="2" key="1">
    <citation type="journal article" date="2019" name="Int. J. Syst. Evol. Microbiol.">
        <title>The Global Catalogue of Microorganisms (GCM) 10K type strain sequencing project: providing services to taxonomists for standard genome sequencing and annotation.</title>
        <authorList>
            <consortium name="The Broad Institute Genomics Platform"/>
            <consortium name="The Broad Institute Genome Sequencing Center for Infectious Disease"/>
            <person name="Wu L."/>
            <person name="Ma J."/>
        </authorList>
    </citation>
    <scope>NUCLEOTIDE SEQUENCE [LARGE SCALE GENOMIC DNA]</scope>
    <source>
        <strain evidence="2">JCM 16702</strain>
    </source>
</reference>
<gene>
    <name evidence="1" type="ORF">GCM10022214_42840</name>
</gene>
<evidence type="ECO:0000313" key="1">
    <source>
        <dbReference type="EMBL" id="GAA4079792.1"/>
    </source>
</evidence>
<keyword evidence="2" id="KW-1185">Reference proteome</keyword>
<dbReference type="Proteomes" id="UP001500683">
    <property type="component" value="Unassembled WGS sequence"/>
</dbReference>